<evidence type="ECO:0000256" key="3">
    <source>
        <dbReference type="ARBA" id="ARBA00023015"/>
    </source>
</evidence>
<proteinExistence type="predicted"/>
<evidence type="ECO:0000256" key="5">
    <source>
        <dbReference type="ARBA" id="ARBA00023163"/>
    </source>
</evidence>
<dbReference type="InterPro" id="IPR039420">
    <property type="entry name" value="WalR-like"/>
</dbReference>
<dbReference type="Pfam" id="PF00486">
    <property type="entry name" value="Trans_reg_C"/>
    <property type="match status" value="1"/>
</dbReference>
<dbReference type="InterPro" id="IPR001867">
    <property type="entry name" value="OmpR/PhoB-type_DNA-bd"/>
</dbReference>
<keyword evidence="1 6" id="KW-0597">Phosphoprotein</keyword>
<evidence type="ECO:0000259" key="8">
    <source>
        <dbReference type="PROSITE" id="PS50110"/>
    </source>
</evidence>
<dbReference type="PROSITE" id="PS51755">
    <property type="entry name" value="OMPR_PHOB"/>
    <property type="match status" value="1"/>
</dbReference>
<feature type="modified residue" description="4-aspartylphosphate" evidence="6">
    <location>
        <position position="54"/>
    </location>
</feature>
<accession>A0ABW2Q2N3</accession>
<dbReference type="Pfam" id="PF00072">
    <property type="entry name" value="Response_reg"/>
    <property type="match status" value="1"/>
</dbReference>
<comment type="caution">
    <text evidence="10">The sequence shown here is derived from an EMBL/GenBank/DDBJ whole genome shotgun (WGS) entry which is preliminary data.</text>
</comment>
<evidence type="ECO:0000256" key="6">
    <source>
        <dbReference type="PROSITE-ProRule" id="PRU00169"/>
    </source>
</evidence>
<sequence>METATIGIVDDDANIRRVLEAYLQKEGYKTIGMGSAEEGQQYLKGNTPELWVLDIMLPGMDGYDFCKEIRKNSDAPIIFISAKDEEVDKVLGLELGSDDYLTKPFSPRELVARVKRHLHRWYALKEAKNDPSVNTFYIDHLEIDIRKRLVYWRGQEVQVTNKEYQFIHLLTKNVDQAMSRESILNHVWGNDYFGSDRAVDDLVKRIRGKMKGFPLETVRGYGYRLRSDRSVEK</sequence>
<evidence type="ECO:0000313" key="10">
    <source>
        <dbReference type="EMBL" id="MFC7395272.1"/>
    </source>
</evidence>
<dbReference type="Gene3D" id="6.10.250.690">
    <property type="match status" value="1"/>
</dbReference>
<evidence type="ECO:0000256" key="7">
    <source>
        <dbReference type="PROSITE-ProRule" id="PRU01091"/>
    </source>
</evidence>
<keyword evidence="11" id="KW-1185">Reference proteome</keyword>
<feature type="domain" description="OmpR/PhoB-type" evidence="9">
    <location>
        <begin position="133"/>
        <end position="227"/>
    </location>
</feature>
<evidence type="ECO:0000256" key="4">
    <source>
        <dbReference type="ARBA" id="ARBA00023125"/>
    </source>
</evidence>
<dbReference type="PANTHER" id="PTHR48111">
    <property type="entry name" value="REGULATOR OF RPOS"/>
    <property type="match status" value="1"/>
</dbReference>
<dbReference type="SMART" id="SM00862">
    <property type="entry name" value="Trans_reg_C"/>
    <property type="match status" value="1"/>
</dbReference>
<dbReference type="Proteomes" id="UP001596505">
    <property type="component" value="Unassembled WGS sequence"/>
</dbReference>
<keyword evidence="4 7" id="KW-0238">DNA-binding</keyword>
<dbReference type="Gene3D" id="1.10.10.10">
    <property type="entry name" value="Winged helix-like DNA-binding domain superfamily/Winged helix DNA-binding domain"/>
    <property type="match status" value="1"/>
</dbReference>
<dbReference type="PANTHER" id="PTHR48111:SF40">
    <property type="entry name" value="PHOSPHATE REGULON TRANSCRIPTIONAL REGULATORY PROTEIN PHOB"/>
    <property type="match status" value="1"/>
</dbReference>
<dbReference type="SMART" id="SM00448">
    <property type="entry name" value="REC"/>
    <property type="match status" value="1"/>
</dbReference>
<dbReference type="SUPFAM" id="SSF52172">
    <property type="entry name" value="CheY-like"/>
    <property type="match status" value="1"/>
</dbReference>
<dbReference type="InterPro" id="IPR011006">
    <property type="entry name" value="CheY-like_superfamily"/>
</dbReference>
<feature type="domain" description="Response regulatory" evidence="8">
    <location>
        <begin position="5"/>
        <end position="118"/>
    </location>
</feature>
<dbReference type="CDD" id="cd00383">
    <property type="entry name" value="trans_reg_C"/>
    <property type="match status" value="1"/>
</dbReference>
<evidence type="ECO:0000256" key="2">
    <source>
        <dbReference type="ARBA" id="ARBA00023012"/>
    </source>
</evidence>
<evidence type="ECO:0000259" key="9">
    <source>
        <dbReference type="PROSITE" id="PS51755"/>
    </source>
</evidence>
<keyword evidence="3" id="KW-0805">Transcription regulation</keyword>
<dbReference type="EMBL" id="JBHTCO010000044">
    <property type="protein sequence ID" value="MFC7395272.1"/>
    <property type="molecule type" value="Genomic_DNA"/>
</dbReference>
<dbReference type="InterPro" id="IPR001789">
    <property type="entry name" value="Sig_transdc_resp-reg_receiver"/>
</dbReference>
<protein>
    <submittedName>
        <fullName evidence="10">Response regulator transcription factor</fullName>
    </submittedName>
</protein>
<dbReference type="PROSITE" id="PS50110">
    <property type="entry name" value="RESPONSE_REGULATORY"/>
    <property type="match status" value="1"/>
</dbReference>
<dbReference type="InterPro" id="IPR036388">
    <property type="entry name" value="WH-like_DNA-bd_sf"/>
</dbReference>
<reference evidence="11" key="1">
    <citation type="journal article" date="2019" name="Int. J. Syst. Evol. Microbiol.">
        <title>The Global Catalogue of Microorganisms (GCM) 10K type strain sequencing project: providing services to taxonomists for standard genome sequencing and annotation.</title>
        <authorList>
            <consortium name="The Broad Institute Genomics Platform"/>
            <consortium name="The Broad Institute Genome Sequencing Center for Infectious Disease"/>
            <person name="Wu L."/>
            <person name="Ma J."/>
        </authorList>
    </citation>
    <scope>NUCLEOTIDE SEQUENCE [LARGE SCALE GENOMIC DNA]</scope>
    <source>
        <strain evidence="11">CGMCC 1.16305</strain>
    </source>
</reference>
<dbReference type="Gene3D" id="3.40.50.2300">
    <property type="match status" value="1"/>
</dbReference>
<evidence type="ECO:0000313" key="11">
    <source>
        <dbReference type="Proteomes" id="UP001596505"/>
    </source>
</evidence>
<dbReference type="RefSeq" id="WP_380969648.1">
    <property type="nucleotide sequence ID" value="NZ_JBHTCO010000044.1"/>
</dbReference>
<keyword evidence="2" id="KW-0902">Two-component regulatory system</keyword>
<keyword evidence="5" id="KW-0804">Transcription</keyword>
<organism evidence="10 11">
    <name type="scientific">Scopulibacillus cellulosilyticus</name>
    <dbReference type="NCBI Taxonomy" id="2665665"/>
    <lineage>
        <taxon>Bacteria</taxon>
        <taxon>Bacillati</taxon>
        <taxon>Bacillota</taxon>
        <taxon>Bacilli</taxon>
        <taxon>Bacillales</taxon>
        <taxon>Sporolactobacillaceae</taxon>
        <taxon>Scopulibacillus</taxon>
    </lineage>
</organism>
<name>A0ABW2Q2N3_9BACL</name>
<evidence type="ECO:0000256" key="1">
    <source>
        <dbReference type="ARBA" id="ARBA00022553"/>
    </source>
</evidence>
<gene>
    <name evidence="10" type="ORF">ACFQRG_20390</name>
</gene>
<feature type="DNA-binding region" description="OmpR/PhoB-type" evidence="7">
    <location>
        <begin position="133"/>
        <end position="227"/>
    </location>
</feature>